<keyword evidence="3" id="KW-0234">DNA repair</keyword>
<evidence type="ECO:0000313" key="6">
    <source>
        <dbReference type="EMBL" id="RVW50309.1"/>
    </source>
</evidence>
<sequence>MASPDRELERQLMEAGNKLLVPPASVNKLLPLLDQVENRLLKVEQLPSMSMQNALSALLKAMVTDQLLRHSDVDVKVVVAACISEITRTTAPDAPYDDDQMKEIFQLIDDHPANVFTSMETIMTLVVEESEDIPIELLSPILVSIKDNQEVLPIAWKLGEKVFENCANMLKPCLIRANDDGVPEWNDDSAPEQKDDYIPGKDTAEESKLLKVIISSKVAKYQSQVELDSLDAGKVVQESKTEQTTNKGRRKPNSSLNLRRPSDSHIRTEESEKLSDHTKNQSKAGHDAPCEDPPSMEAAVPQKMKR</sequence>
<dbReference type="EMBL" id="QGNW01001203">
    <property type="protein sequence ID" value="RVW50309.1"/>
    <property type="molecule type" value="Genomic_DNA"/>
</dbReference>
<dbReference type="PANTHER" id="PTHR12663:SF3">
    <property type="entry name" value="SISTER CHROMATID COHESION PROTEIN PDS5 HOMOLOG C"/>
    <property type="match status" value="1"/>
</dbReference>
<dbReference type="Proteomes" id="UP000288805">
    <property type="component" value="Unassembled WGS sequence"/>
</dbReference>
<dbReference type="Pfam" id="PF20168">
    <property type="entry name" value="PDS5"/>
    <property type="match status" value="1"/>
</dbReference>
<dbReference type="GO" id="GO:0005634">
    <property type="term" value="C:nucleus"/>
    <property type="evidence" value="ECO:0007669"/>
    <property type="project" value="UniProtKB-SubCell"/>
</dbReference>
<evidence type="ECO:0008006" key="8">
    <source>
        <dbReference type="Google" id="ProtNLM"/>
    </source>
</evidence>
<dbReference type="GO" id="GO:0006281">
    <property type="term" value="P:DNA repair"/>
    <property type="evidence" value="ECO:0007669"/>
    <property type="project" value="UniProtKB-KW"/>
</dbReference>
<dbReference type="PANTHER" id="PTHR12663">
    <property type="entry name" value="ANDROGEN INDUCED INHIBITOR OF PROLIFERATION AS3 / PDS5-RELATED"/>
    <property type="match status" value="1"/>
</dbReference>
<keyword evidence="4" id="KW-0539">Nucleus</keyword>
<gene>
    <name evidence="6" type="ORF">CK203_081183</name>
</gene>
<comment type="subcellular location">
    <subcellularLocation>
        <location evidence="1">Nucleus</location>
    </subcellularLocation>
</comment>
<organism evidence="6 7">
    <name type="scientific">Vitis vinifera</name>
    <name type="common">Grape</name>
    <dbReference type="NCBI Taxonomy" id="29760"/>
    <lineage>
        <taxon>Eukaryota</taxon>
        <taxon>Viridiplantae</taxon>
        <taxon>Streptophyta</taxon>
        <taxon>Embryophyta</taxon>
        <taxon>Tracheophyta</taxon>
        <taxon>Spermatophyta</taxon>
        <taxon>Magnoliopsida</taxon>
        <taxon>eudicotyledons</taxon>
        <taxon>Gunneridae</taxon>
        <taxon>Pentapetalae</taxon>
        <taxon>rosids</taxon>
        <taxon>Vitales</taxon>
        <taxon>Vitaceae</taxon>
        <taxon>Viteae</taxon>
        <taxon>Vitis</taxon>
    </lineage>
</organism>
<dbReference type="InterPro" id="IPR039776">
    <property type="entry name" value="Pds5"/>
</dbReference>
<keyword evidence="2" id="KW-0227">DNA damage</keyword>
<comment type="caution">
    <text evidence="6">The sequence shown here is derived from an EMBL/GenBank/DDBJ whole genome shotgun (WGS) entry which is preliminary data.</text>
</comment>
<evidence type="ECO:0000313" key="7">
    <source>
        <dbReference type="Proteomes" id="UP000288805"/>
    </source>
</evidence>
<accession>A0A438ERE6</accession>
<evidence type="ECO:0000256" key="4">
    <source>
        <dbReference type="ARBA" id="ARBA00023242"/>
    </source>
</evidence>
<dbReference type="GO" id="GO:0007064">
    <property type="term" value="P:mitotic sister chromatid cohesion"/>
    <property type="evidence" value="ECO:0007669"/>
    <property type="project" value="InterPro"/>
</dbReference>
<evidence type="ECO:0000256" key="2">
    <source>
        <dbReference type="ARBA" id="ARBA00022763"/>
    </source>
</evidence>
<feature type="region of interest" description="Disordered" evidence="5">
    <location>
        <begin position="236"/>
        <end position="306"/>
    </location>
</feature>
<proteinExistence type="predicted"/>
<reference evidence="6 7" key="1">
    <citation type="journal article" date="2018" name="PLoS Genet.">
        <title>Population sequencing reveals clonal diversity and ancestral inbreeding in the grapevine cultivar Chardonnay.</title>
        <authorList>
            <person name="Roach M.J."/>
            <person name="Johnson D.L."/>
            <person name="Bohlmann J."/>
            <person name="van Vuuren H.J."/>
            <person name="Jones S.J."/>
            <person name="Pretorius I.S."/>
            <person name="Schmidt S.A."/>
            <person name="Borneman A.R."/>
        </authorList>
    </citation>
    <scope>NUCLEOTIDE SEQUENCE [LARGE SCALE GENOMIC DNA]</scope>
    <source>
        <strain evidence="7">cv. Chardonnay</strain>
        <tissue evidence="6">Leaf</tissue>
    </source>
</reference>
<evidence type="ECO:0000256" key="3">
    <source>
        <dbReference type="ARBA" id="ARBA00023204"/>
    </source>
</evidence>
<evidence type="ECO:0000256" key="5">
    <source>
        <dbReference type="SAM" id="MobiDB-lite"/>
    </source>
</evidence>
<evidence type="ECO:0000256" key="1">
    <source>
        <dbReference type="ARBA" id="ARBA00004123"/>
    </source>
</evidence>
<name>A0A438ERE6_VITVI</name>
<feature type="compositionally biased region" description="Basic and acidic residues" evidence="5">
    <location>
        <begin position="260"/>
        <end position="289"/>
    </location>
</feature>
<protein>
    <recommendedName>
        <fullName evidence="8">Sister chromatid cohesion protein PDS5-like B-B</fullName>
    </recommendedName>
</protein>
<dbReference type="AlphaFoldDB" id="A0A438ERE6"/>